<dbReference type="EMBL" id="EQ962658">
    <property type="protein sequence ID" value="EED13511.1"/>
    <property type="molecule type" value="Genomic_DNA"/>
</dbReference>
<dbReference type="PhylomeDB" id="B8MLZ9"/>
<dbReference type="VEuPathDB" id="FungiDB:TSTA_097670"/>
<reference evidence="5" key="1">
    <citation type="journal article" date="2015" name="Genome Announc.">
        <title>Genome sequence of the AIDS-associated pathogen Penicillium marneffei (ATCC18224) and its near taxonomic relative Talaromyces stipitatus (ATCC10500).</title>
        <authorList>
            <person name="Nierman W.C."/>
            <person name="Fedorova-Abrams N.D."/>
            <person name="Andrianopoulos A."/>
        </authorList>
    </citation>
    <scope>NUCLEOTIDE SEQUENCE [LARGE SCALE GENOMIC DNA]</scope>
    <source>
        <strain evidence="5">ATCC 10500 / CBS 375.48 / QM 6759 / NRRL 1006</strain>
    </source>
</reference>
<organism evidence="4 5">
    <name type="scientific">Talaromyces stipitatus (strain ATCC 10500 / CBS 375.48 / QM 6759 / NRRL 1006)</name>
    <name type="common">Penicillium stipitatum</name>
    <dbReference type="NCBI Taxonomy" id="441959"/>
    <lineage>
        <taxon>Eukaryota</taxon>
        <taxon>Fungi</taxon>
        <taxon>Dikarya</taxon>
        <taxon>Ascomycota</taxon>
        <taxon>Pezizomycotina</taxon>
        <taxon>Eurotiomycetes</taxon>
        <taxon>Eurotiomycetidae</taxon>
        <taxon>Eurotiales</taxon>
        <taxon>Trichocomaceae</taxon>
        <taxon>Talaromyces</taxon>
        <taxon>Talaromyces sect. Talaromyces</taxon>
    </lineage>
</organism>
<dbReference type="InterPro" id="IPR036875">
    <property type="entry name" value="Znf_CCHC_sf"/>
</dbReference>
<feature type="compositionally biased region" description="Low complexity" evidence="2">
    <location>
        <begin position="59"/>
        <end position="71"/>
    </location>
</feature>
<dbReference type="GO" id="GO:0003676">
    <property type="term" value="F:nucleic acid binding"/>
    <property type="evidence" value="ECO:0007669"/>
    <property type="project" value="InterPro"/>
</dbReference>
<evidence type="ECO:0000313" key="5">
    <source>
        <dbReference type="Proteomes" id="UP000001745"/>
    </source>
</evidence>
<dbReference type="HOGENOM" id="CLU_1653311_0_0_1"/>
<dbReference type="InParanoid" id="B8MLZ9"/>
<name>B8MLZ9_TALSN</name>
<dbReference type="SMART" id="SM00343">
    <property type="entry name" value="ZnF_C2HC"/>
    <property type="match status" value="1"/>
</dbReference>
<dbReference type="Proteomes" id="UP000001745">
    <property type="component" value="Unassembled WGS sequence"/>
</dbReference>
<protein>
    <recommendedName>
        <fullName evidence="3">CCHC-type domain-containing protein</fullName>
    </recommendedName>
</protein>
<dbReference type="InterPro" id="IPR001878">
    <property type="entry name" value="Znf_CCHC"/>
</dbReference>
<evidence type="ECO:0000259" key="3">
    <source>
        <dbReference type="PROSITE" id="PS50158"/>
    </source>
</evidence>
<feature type="compositionally biased region" description="Basic and acidic residues" evidence="2">
    <location>
        <begin position="137"/>
        <end position="147"/>
    </location>
</feature>
<dbReference type="OrthoDB" id="4509994at2759"/>
<dbReference type="Pfam" id="PF00098">
    <property type="entry name" value="zf-CCHC"/>
    <property type="match status" value="1"/>
</dbReference>
<gene>
    <name evidence="4" type="ORF">TSTA_097670</name>
</gene>
<keyword evidence="1" id="KW-0862">Zinc</keyword>
<dbReference type="PROSITE" id="PS50158">
    <property type="entry name" value="ZF_CCHC"/>
    <property type="match status" value="1"/>
</dbReference>
<dbReference type="Gene3D" id="4.10.60.10">
    <property type="entry name" value="Zinc finger, CCHC-type"/>
    <property type="match status" value="1"/>
</dbReference>
<keyword evidence="1" id="KW-0863">Zinc-finger</keyword>
<proteinExistence type="predicted"/>
<evidence type="ECO:0000256" key="1">
    <source>
        <dbReference type="PROSITE-ProRule" id="PRU00047"/>
    </source>
</evidence>
<sequence length="160" mass="17722">MKFQDFLTEFTHEAQESKTDIQSWKEDLYSKLSFELQLTKTANRLEAISTVESKVRCRSMNMNSSASSNASKSIRLTPAPSAAGSSLSNKDGKKGEWVDDAAYALLIKEGKCFKCRQTGHIGRDCLNNDKLAVKKSSDLKKLEKVDEASSANSNSESENE</sequence>
<evidence type="ECO:0000256" key="2">
    <source>
        <dbReference type="SAM" id="MobiDB-lite"/>
    </source>
</evidence>
<dbReference type="AlphaFoldDB" id="B8MLZ9"/>
<dbReference type="GO" id="GO:0008270">
    <property type="term" value="F:zinc ion binding"/>
    <property type="evidence" value="ECO:0007669"/>
    <property type="project" value="UniProtKB-KW"/>
</dbReference>
<feature type="compositionally biased region" description="Low complexity" evidence="2">
    <location>
        <begin position="148"/>
        <end position="160"/>
    </location>
</feature>
<feature type="region of interest" description="Disordered" evidence="2">
    <location>
        <begin position="59"/>
        <end position="94"/>
    </location>
</feature>
<feature type="region of interest" description="Disordered" evidence="2">
    <location>
        <begin position="137"/>
        <end position="160"/>
    </location>
</feature>
<dbReference type="SUPFAM" id="SSF57756">
    <property type="entry name" value="Retrovirus zinc finger-like domains"/>
    <property type="match status" value="1"/>
</dbReference>
<accession>B8MLZ9</accession>
<keyword evidence="1" id="KW-0479">Metal-binding</keyword>
<feature type="domain" description="CCHC-type" evidence="3">
    <location>
        <begin position="111"/>
        <end position="125"/>
    </location>
</feature>
<dbReference type="GeneID" id="8108406"/>
<dbReference type="RefSeq" id="XP_002485749.1">
    <property type="nucleotide sequence ID" value="XM_002485704.1"/>
</dbReference>
<keyword evidence="5" id="KW-1185">Reference proteome</keyword>
<evidence type="ECO:0000313" key="4">
    <source>
        <dbReference type="EMBL" id="EED13511.1"/>
    </source>
</evidence>